<dbReference type="Proteomes" id="UP000541535">
    <property type="component" value="Unassembled WGS sequence"/>
</dbReference>
<feature type="signal peptide" evidence="1">
    <location>
        <begin position="1"/>
        <end position="18"/>
    </location>
</feature>
<evidence type="ECO:0000313" key="3">
    <source>
        <dbReference type="Proteomes" id="UP000541535"/>
    </source>
</evidence>
<feature type="chain" id="PRO_5031513478" description="Lipoprotein" evidence="1">
    <location>
        <begin position="19"/>
        <end position="134"/>
    </location>
</feature>
<dbReference type="EMBL" id="JACHXD010000006">
    <property type="protein sequence ID" value="MBB3119628.1"/>
    <property type="molecule type" value="Genomic_DNA"/>
</dbReference>
<organism evidence="2 3">
    <name type="scientific">Pseudoduganella violacea</name>
    <dbReference type="NCBI Taxonomy" id="1715466"/>
    <lineage>
        <taxon>Bacteria</taxon>
        <taxon>Pseudomonadati</taxon>
        <taxon>Pseudomonadota</taxon>
        <taxon>Betaproteobacteria</taxon>
        <taxon>Burkholderiales</taxon>
        <taxon>Oxalobacteraceae</taxon>
        <taxon>Telluria group</taxon>
        <taxon>Pseudoduganella</taxon>
    </lineage>
</organism>
<accession>A0A7W5BAX5</accession>
<proteinExistence type="predicted"/>
<sequence length="134" mass="13233">MKILFPALLAAVLCGACAAPPAATTPPAGAAETPDAASTLARIRTLAAHNSCSSASQCHSLPLGAKACGGPEAYLPWSSASADGARLQALARRYQAQRVKENAGLASDCSLVDDPGAVCRAGRCQAGGASAAAQ</sequence>
<name>A0A7W5BAX5_9BURK</name>
<comment type="caution">
    <text evidence="2">The sequence shown here is derived from an EMBL/GenBank/DDBJ whole genome shotgun (WGS) entry which is preliminary data.</text>
</comment>
<gene>
    <name evidence="2" type="ORF">FHS03_002680</name>
</gene>
<keyword evidence="1" id="KW-0732">Signal</keyword>
<evidence type="ECO:0000313" key="2">
    <source>
        <dbReference type="EMBL" id="MBB3119628.1"/>
    </source>
</evidence>
<dbReference type="RefSeq" id="WP_183441436.1">
    <property type="nucleotide sequence ID" value="NZ_JACHXD010000006.1"/>
</dbReference>
<reference evidence="2 3" key="1">
    <citation type="submission" date="2020-08" db="EMBL/GenBank/DDBJ databases">
        <title>Genomic Encyclopedia of Type Strains, Phase III (KMG-III): the genomes of soil and plant-associated and newly described type strains.</title>
        <authorList>
            <person name="Whitman W."/>
        </authorList>
    </citation>
    <scope>NUCLEOTIDE SEQUENCE [LARGE SCALE GENOMIC DNA]</scope>
    <source>
        <strain evidence="2 3">CECT 8897</strain>
    </source>
</reference>
<keyword evidence="3" id="KW-1185">Reference proteome</keyword>
<evidence type="ECO:0008006" key="4">
    <source>
        <dbReference type="Google" id="ProtNLM"/>
    </source>
</evidence>
<evidence type="ECO:0000256" key="1">
    <source>
        <dbReference type="SAM" id="SignalP"/>
    </source>
</evidence>
<protein>
    <recommendedName>
        <fullName evidence="4">Lipoprotein</fullName>
    </recommendedName>
</protein>
<dbReference type="AlphaFoldDB" id="A0A7W5BAX5"/>